<comment type="similarity">
    <text evidence="1 6">Belongs to the ABC transporter superfamily.</text>
</comment>
<keyword evidence="4 6" id="KW-0067">ATP-binding</keyword>
<gene>
    <name evidence="8" type="ORF">JYU29_03095</name>
</gene>
<comment type="caution">
    <text evidence="8">The sequence shown here is derived from an EMBL/GenBank/DDBJ whole genome shotgun (WGS) entry which is preliminary data.</text>
</comment>
<dbReference type="SUPFAM" id="SSF54631">
    <property type="entry name" value="CBS-domain pair"/>
    <property type="match status" value="1"/>
</dbReference>
<keyword evidence="5" id="KW-0029">Amino-acid transport</keyword>
<dbReference type="NCBIfam" id="TIGR01186">
    <property type="entry name" value="proV"/>
    <property type="match status" value="1"/>
</dbReference>
<dbReference type="SUPFAM" id="SSF52540">
    <property type="entry name" value="P-loop containing nucleoside triphosphate hydrolases"/>
    <property type="match status" value="1"/>
</dbReference>
<evidence type="ECO:0000313" key="9">
    <source>
        <dbReference type="Proteomes" id="UP001297272"/>
    </source>
</evidence>
<dbReference type="InterPro" id="IPR027417">
    <property type="entry name" value="P-loop_NTPase"/>
</dbReference>
<keyword evidence="6" id="KW-0997">Cell inner membrane</keyword>
<evidence type="ECO:0000256" key="6">
    <source>
        <dbReference type="RuleBase" id="RU369116"/>
    </source>
</evidence>
<evidence type="ECO:0000259" key="7">
    <source>
        <dbReference type="PROSITE" id="PS50893"/>
    </source>
</evidence>
<accession>A0ABS5RTU6</accession>
<evidence type="ECO:0000256" key="3">
    <source>
        <dbReference type="ARBA" id="ARBA00022741"/>
    </source>
</evidence>
<keyword evidence="9" id="KW-1185">Reference proteome</keyword>
<dbReference type="PROSITE" id="PS00211">
    <property type="entry name" value="ABC_TRANSPORTER_1"/>
    <property type="match status" value="1"/>
</dbReference>
<dbReference type="Pfam" id="PF00005">
    <property type="entry name" value="ABC_tran"/>
    <property type="match status" value="1"/>
</dbReference>
<comment type="catalytic activity">
    <reaction evidence="6">
        <text>a quaternary ammonium(out) + ATP + H2O = a quaternary ammonium(in) + ADP + phosphate + H(+)</text>
        <dbReference type="Rhea" id="RHEA:11036"/>
        <dbReference type="ChEBI" id="CHEBI:15377"/>
        <dbReference type="ChEBI" id="CHEBI:15378"/>
        <dbReference type="ChEBI" id="CHEBI:30616"/>
        <dbReference type="ChEBI" id="CHEBI:35267"/>
        <dbReference type="ChEBI" id="CHEBI:43474"/>
        <dbReference type="ChEBI" id="CHEBI:456216"/>
    </reaction>
</comment>
<dbReference type="InterPro" id="IPR003593">
    <property type="entry name" value="AAA+_ATPase"/>
</dbReference>
<dbReference type="InterPro" id="IPR046342">
    <property type="entry name" value="CBS_dom_sf"/>
</dbReference>
<protein>
    <recommendedName>
        <fullName evidence="6">Quaternary amine transport ATP-binding protein</fullName>
        <ecNumber evidence="6">7.6.2.9</ecNumber>
    </recommendedName>
</protein>
<keyword evidence="2 6" id="KW-0813">Transport</keyword>
<dbReference type="Gene3D" id="3.10.580.10">
    <property type="entry name" value="CBS-domain"/>
    <property type="match status" value="1"/>
</dbReference>
<keyword evidence="6" id="KW-1003">Cell membrane</keyword>
<name>A0ABS5RTU6_9HYPH</name>
<keyword evidence="6" id="KW-0472">Membrane</keyword>
<evidence type="ECO:0000313" key="8">
    <source>
        <dbReference type="EMBL" id="MBS9719669.1"/>
    </source>
</evidence>
<dbReference type="InterPro" id="IPR017871">
    <property type="entry name" value="ABC_transporter-like_CS"/>
</dbReference>
<dbReference type="EMBL" id="JAFMNX010000001">
    <property type="protein sequence ID" value="MBS9719669.1"/>
    <property type="molecule type" value="Genomic_DNA"/>
</dbReference>
<dbReference type="Pfam" id="PF00571">
    <property type="entry name" value="CBS"/>
    <property type="match status" value="1"/>
</dbReference>
<organism evidence="8 9">
    <name type="scientific">Tianweitania aestuarii</name>
    <dbReference type="NCBI Taxonomy" id="2814886"/>
    <lineage>
        <taxon>Bacteria</taxon>
        <taxon>Pseudomonadati</taxon>
        <taxon>Pseudomonadota</taxon>
        <taxon>Alphaproteobacteria</taxon>
        <taxon>Hyphomicrobiales</taxon>
        <taxon>Phyllobacteriaceae</taxon>
        <taxon>Tianweitania</taxon>
    </lineage>
</organism>
<dbReference type="Gene3D" id="3.40.50.300">
    <property type="entry name" value="P-loop containing nucleotide triphosphate hydrolases"/>
    <property type="match status" value="1"/>
</dbReference>
<dbReference type="SMART" id="SM00382">
    <property type="entry name" value="AAA"/>
    <property type="match status" value="1"/>
</dbReference>
<proteinExistence type="inferred from homology"/>
<comment type="subunit">
    <text evidence="6">The complex is probably composed of two ATP-binding proteins, two transmembrane proteins and a solute-binding protein.</text>
</comment>
<evidence type="ECO:0000256" key="4">
    <source>
        <dbReference type="ARBA" id="ARBA00022840"/>
    </source>
</evidence>
<dbReference type="EC" id="7.6.2.9" evidence="6"/>
<evidence type="ECO:0000256" key="2">
    <source>
        <dbReference type="ARBA" id="ARBA00022448"/>
    </source>
</evidence>
<dbReference type="InterPro" id="IPR003439">
    <property type="entry name" value="ABC_transporter-like_ATP-bd"/>
</dbReference>
<dbReference type="PROSITE" id="PS50893">
    <property type="entry name" value="ABC_TRANSPORTER_2"/>
    <property type="match status" value="1"/>
</dbReference>
<sequence length="392" mass="42474">MTTKISAKNIFKIFGNNPDQALGLLQKGQSKEEIYASTGQTVGVDDVSFEVAEGEVFVVMGLSGSGKSTLVRMINGLIKPSAGEMLIDDIDVASCSRDVLRRVRREKVAMVFQHFALFPHRTVAENVAFGLKIRGVKPDERRERAQAALEQVGLGTRGDSFPDELSGGMQQRVGLARGLASEPEILLMDEPFGALDPLIRSDMQQELLELQRSLKKTIVFITHDLNEALILGNTIAIMRNGSMVQIGTAEQIVSNPADDYVAAFTRDVDRSLVFTAQSIADPAQPLDLANTDATAALAHMETHGLDAVHMVDHGKLAGIVTYRDANTAVRDDVALKHIMQEDMPTASAETLLVDLYPLAEKGLPIALTDDEDRLDGVVAPQAVFAQLSNGKQ</sequence>
<dbReference type="RefSeq" id="WP_213983284.1">
    <property type="nucleotide sequence ID" value="NZ_JAFMNX010000001.1"/>
</dbReference>
<comment type="subcellular location">
    <subcellularLocation>
        <location evidence="6">Cell inner membrane</location>
        <topology evidence="6">Peripheral membrane protein</topology>
    </subcellularLocation>
</comment>
<dbReference type="PANTHER" id="PTHR43869">
    <property type="entry name" value="GLYCINE BETAINE/PROLINE BETAINE TRANSPORT SYSTEM ATP-BINDING PROTEIN PROV"/>
    <property type="match status" value="1"/>
</dbReference>
<evidence type="ECO:0000256" key="5">
    <source>
        <dbReference type="ARBA" id="ARBA00022970"/>
    </source>
</evidence>
<evidence type="ECO:0000256" key="1">
    <source>
        <dbReference type="ARBA" id="ARBA00005417"/>
    </source>
</evidence>
<keyword evidence="3 6" id="KW-0547">Nucleotide-binding</keyword>
<dbReference type="Proteomes" id="UP001297272">
    <property type="component" value="Unassembled WGS sequence"/>
</dbReference>
<dbReference type="InterPro" id="IPR051921">
    <property type="entry name" value="ABC_osmolyte_uptake_ATP-bind"/>
</dbReference>
<dbReference type="GO" id="GO:0005524">
    <property type="term" value="F:ATP binding"/>
    <property type="evidence" value="ECO:0007669"/>
    <property type="project" value="UniProtKB-KW"/>
</dbReference>
<dbReference type="InterPro" id="IPR005892">
    <property type="entry name" value="Gly-betaine_transp_ATP-bd"/>
</dbReference>
<dbReference type="PANTHER" id="PTHR43869:SF1">
    <property type="entry name" value="GLYCINE BETAINE_PROLINE BETAINE TRANSPORT SYSTEM ATP-BINDING PROTEIN PROV"/>
    <property type="match status" value="1"/>
</dbReference>
<dbReference type="InterPro" id="IPR000644">
    <property type="entry name" value="CBS_dom"/>
</dbReference>
<feature type="domain" description="ABC transporter" evidence="7">
    <location>
        <begin position="29"/>
        <end position="265"/>
    </location>
</feature>
<reference evidence="8 9" key="1">
    <citation type="submission" date="2021-03" db="EMBL/GenBank/DDBJ databases">
        <title>Tianweitania aestuarii sp. nov., isolated from a tidal flat.</title>
        <authorList>
            <person name="Park S."/>
            <person name="Yoon J.-H."/>
        </authorList>
    </citation>
    <scope>NUCLEOTIDE SEQUENCE [LARGE SCALE GENOMIC DNA]</scope>
    <source>
        <strain evidence="8 9">BSSL-BM11</strain>
    </source>
</reference>
<dbReference type="CDD" id="cd03294">
    <property type="entry name" value="ABC_Pro_Gly_Betaine"/>
    <property type="match status" value="1"/>
</dbReference>